<dbReference type="Pfam" id="PF01302">
    <property type="entry name" value="CAP_GLY"/>
    <property type="match status" value="1"/>
</dbReference>
<dbReference type="Gene3D" id="2.30.30.380">
    <property type="entry name" value="Zn-finger domain of Sec23/24"/>
    <property type="match status" value="1"/>
</dbReference>
<evidence type="ECO:0000256" key="2">
    <source>
        <dbReference type="ARBA" id="ARBA00022771"/>
    </source>
</evidence>
<evidence type="ECO:0000313" key="8">
    <source>
        <dbReference type="EMBL" id="JAT26047.1"/>
    </source>
</evidence>
<evidence type="ECO:0000256" key="1">
    <source>
        <dbReference type="ARBA" id="ARBA00022723"/>
    </source>
</evidence>
<feature type="compositionally biased region" description="Basic residues" evidence="5">
    <location>
        <begin position="461"/>
        <end position="470"/>
    </location>
</feature>
<keyword evidence="2 4" id="KW-0863">Zinc-finger</keyword>
<protein>
    <recommendedName>
        <fullName evidence="9">RanBP2-type domain-containing protein</fullName>
    </recommendedName>
</protein>
<feature type="region of interest" description="Disordered" evidence="5">
    <location>
        <begin position="916"/>
        <end position="946"/>
    </location>
</feature>
<feature type="region of interest" description="Disordered" evidence="5">
    <location>
        <begin position="642"/>
        <end position="668"/>
    </location>
</feature>
<feature type="compositionally biased region" description="Polar residues" evidence="5">
    <location>
        <begin position="1111"/>
        <end position="1121"/>
    </location>
</feature>
<feature type="compositionally biased region" description="Low complexity" evidence="5">
    <location>
        <begin position="1446"/>
        <end position="1461"/>
    </location>
</feature>
<feature type="compositionally biased region" description="Low complexity" evidence="5">
    <location>
        <begin position="649"/>
        <end position="668"/>
    </location>
</feature>
<feature type="region of interest" description="Disordered" evidence="5">
    <location>
        <begin position="1437"/>
        <end position="1462"/>
    </location>
</feature>
<dbReference type="InterPro" id="IPR000938">
    <property type="entry name" value="CAP-Gly_domain"/>
</dbReference>
<feature type="region of interest" description="Disordered" evidence="5">
    <location>
        <begin position="586"/>
        <end position="609"/>
    </location>
</feature>
<feature type="compositionally biased region" description="Basic and acidic residues" evidence="5">
    <location>
        <begin position="1151"/>
        <end position="1160"/>
    </location>
</feature>
<evidence type="ECO:0000259" key="6">
    <source>
        <dbReference type="PROSITE" id="PS50199"/>
    </source>
</evidence>
<organism evidence="8">
    <name type="scientific">Graphocephala atropunctata</name>
    <dbReference type="NCBI Taxonomy" id="36148"/>
    <lineage>
        <taxon>Eukaryota</taxon>
        <taxon>Metazoa</taxon>
        <taxon>Ecdysozoa</taxon>
        <taxon>Arthropoda</taxon>
        <taxon>Hexapoda</taxon>
        <taxon>Insecta</taxon>
        <taxon>Pterygota</taxon>
        <taxon>Neoptera</taxon>
        <taxon>Paraneoptera</taxon>
        <taxon>Hemiptera</taxon>
        <taxon>Auchenorrhyncha</taxon>
        <taxon>Membracoidea</taxon>
        <taxon>Cicadellidae</taxon>
        <taxon>Cicadellinae</taxon>
        <taxon>Cicadellini</taxon>
        <taxon>Graphocephala</taxon>
    </lineage>
</organism>
<evidence type="ECO:0000256" key="5">
    <source>
        <dbReference type="SAM" id="MobiDB-lite"/>
    </source>
</evidence>
<dbReference type="SMART" id="SM01052">
    <property type="entry name" value="CAP_GLY"/>
    <property type="match status" value="1"/>
</dbReference>
<feature type="compositionally biased region" description="Basic and acidic residues" evidence="5">
    <location>
        <begin position="1122"/>
        <end position="1144"/>
    </location>
</feature>
<feature type="compositionally biased region" description="Pro residues" evidence="5">
    <location>
        <begin position="140"/>
        <end position="149"/>
    </location>
</feature>
<feature type="compositionally biased region" description="Basic and acidic residues" evidence="5">
    <location>
        <begin position="1032"/>
        <end position="1044"/>
    </location>
</feature>
<feature type="compositionally biased region" description="Basic and acidic residues" evidence="5">
    <location>
        <begin position="164"/>
        <end position="175"/>
    </location>
</feature>
<feature type="domain" description="CAP-Gly" evidence="7">
    <location>
        <begin position="35"/>
        <end position="79"/>
    </location>
</feature>
<dbReference type="PROSITE" id="PS01358">
    <property type="entry name" value="ZF_RANBP2_1"/>
    <property type="match status" value="1"/>
</dbReference>
<proteinExistence type="predicted"/>
<dbReference type="InterPro" id="IPR001876">
    <property type="entry name" value="Znf_RanBP2"/>
</dbReference>
<sequence length="1572" mass="172502">MSGWRGPPVLVGERALWFGGGSGLPNPGTVRWIGHLAEIGPDWTVGLELDEAQPIGGIDGSWGGRVLFACKPKHGLLVPISSIIPGSQFKHAANIPGFEKSQNAAEHSQPRDHQRQAQPIVEPVVAAGPRPAVRHKRRIPTPPPSPPPPEPDEPTTELDQTTLRVEERDQEDSLKKRLRLFTENNGQAQRMNGHYECSDVVIDSLYAQRRQQFTKHGRSQSDSSHAFISSASSSGSRRERSTSAIFSFFRWFRKDSRGDEFDPEFAPSAPPSPQLIRNFSSSCGSVDTLFSTATASSFAFVHPALYRPFGAANPPEKRILAGPETETYRNRLKQRDRLRELDKNLTLKKKYHLFGSGTLHRSVDNVNGRHLFLNKSLDSLKANDLSPESKNSTLGRKKRKAPPPPLIEEKPKEISLPSTLENNNKSENSKIESHAISNKVNISKPRHRRTVSDSAKDRKSFVHVKGKRKAPPPPVVNGINNKYEKKTSHEVLGTQSLGRKKRPAPPPPLEINNVEGDDDKLTAQGCLTPGEKQRLIDNIAKLQAAADRRSLLLSTPPASPSPSSKMSHTVCNDSLKLEKGVLKANKTEVQSPEAKPFTPTPVSPRPWYKRNIINKEKSLEKKKDKSKIDDWMPEIAIVRGNVMNHDTNNSHTNNSVSNSSSSNGSSNSYRLSSIFSRFEKPEEKRKSQISMLVNISELDREAAEIVQREQEKEKALIAAHDAKFYSSVISPEASNKTSESELQAVEETVVEDVDPPKRSGARELISLFNAIGSVTKVTVNSAFTKEGPSIFTKEGIEKRFSISGESVTSSEERIVKETVTNGSGFKRETVIVETKESFSESPGFKRRRNLFHEYDSSSSSSSEAASPKVVIEEIDDFDGEKSKTQVLYEANKIRKHHSPSPSIPTIAEMSESVSSVATSPGSTINASGRSESTTPTPVMAETRGQPSKNYSIWSCPRCTLENPRWRVTCEACDMWRPAVRRDVIDKLTNANMGTTIAVNVVKGGESKSTSVVKSSTPQGAPKIASSIKSRKEHAVEEKTRELTDKTSVSSSASKPLSISKTELLKPLTVSGLLSNDYKIEEPSALHKDKITSKVNGAIATKLPSLNGITTQNVSKSSINGTKNKDVKKPIEKESSDVLPTKETETPSSSKTESDMDEVRRARLVFFQKSQSEKTDEKGAAKGEVSRPSSINQEKLDALFTIASKGSLATNEEERLKVKELLKEMKNSLPKKTNQKKSESEPGQAKYTKEEVGMKDNTSNTSNPNSLSDAVRLGAIKKSIVKTPASSVSNNTKKESVEKFHNSKKAEIYLVKTETVIEEIKVKGKEGFKTPKISTSVQTNGVIRKTEPNITSETSVEGANSITGKPPTPKAARKEVVVPVTVEEHLVKDGVIQIKTSKEPRKMGIGTFELIRPRDFASIEATKTGNEVKAPVHVYANIPRTQDDDSSAASTSSSSSESAEISQLTVELTKPKGLADFKAAVLESTAGNKMNTLAVNRLLRQLEAAIAGGQHQRAATLAKQLARHKVNCCVTRHRHSDSITVDVYVEDKLSHQGPFPLQVSSAMTVAQLKVKVE</sequence>
<feature type="domain" description="RanBP2-type" evidence="6">
    <location>
        <begin position="949"/>
        <end position="978"/>
    </location>
</feature>
<dbReference type="PROSITE" id="PS50245">
    <property type="entry name" value="CAP_GLY_2"/>
    <property type="match status" value="1"/>
</dbReference>
<dbReference type="EMBL" id="GEBQ01013930">
    <property type="protein sequence ID" value="JAT26047.1"/>
    <property type="molecule type" value="Transcribed_RNA"/>
</dbReference>
<accession>A0A1B6LQY4</accession>
<evidence type="ECO:0000256" key="3">
    <source>
        <dbReference type="ARBA" id="ARBA00022833"/>
    </source>
</evidence>
<feature type="region of interest" description="Disordered" evidence="5">
    <location>
        <begin position="212"/>
        <end position="234"/>
    </location>
</feature>
<feature type="compositionally biased region" description="Low complexity" evidence="5">
    <location>
        <begin position="220"/>
        <end position="234"/>
    </location>
</feature>
<dbReference type="Gene3D" id="2.30.30.190">
    <property type="entry name" value="CAP Gly-rich-like domain"/>
    <property type="match status" value="1"/>
</dbReference>
<gene>
    <name evidence="8" type="ORF">g.47504</name>
</gene>
<dbReference type="GO" id="GO:0008270">
    <property type="term" value="F:zinc ion binding"/>
    <property type="evidence" value="ECO:0007669"/>
    <property type="project" value="UniProtKB-KW"/>
</dbReference>
<feature type="region of interest" description="Disordered" evidence="5">
    <location>
        <begin position="382"/>
        <end position="480"/>
    </location>
</feature>
<feature type="compositionally biased region" description="Low complexity" evidence="5">
    <location>
        <begin position="1045"/>
        <end position="1055"/>
    </location>
</feature>
<feature type="compositionally biased region" description="Basic and acidic residues" evidence="5">
    <location>
        <begin position="1170"/>
        <end position="1184"/>
    </location>
</feature>
<keyword evidence="1" id="KW-0479">Metal-binding</keyword>
<dbReference type="SUPFAM" id="SSF74924">
    <property type="entry name" value="Cap-Gly domain"/>
    <property type="match status" value="1"/>
</dbReference>
<dbReference type="PROSITE" id="PS50199">
    <property type="entry name" value="ZF_RANBP2_2"/>
    <property type="match status" value="1"/>
</dbReference>
<feature type="compositionally biased region" description="Basic and acidic residues" evidence="5">
    <location>
        <begin position="450"/>
        <end position="460"/>
    </location>
</feature>
<name>A0A1B6LQY4_9HEMI</name>
<keyword evidence="3" id="KW-0862">Zinc</keyword>
<feature type="region of interest" description="Disordered" evidence="5">
    <location>
        <begin position="1224"/>
        <end position="1269"/>
    </location>
</feature>
<feature type="compositionally biased region" description="Polar residues" evidence="5">
    <location>
        <begin position="916"/>
        <end position="936"/>
    </location>
</feature>
<evidence type="ECO:0000259" key="7">
    <source>
        <dbReference type="PROSITE" id="PS50245"/>
    </source>
</evidence>
<feature type="region of interest" description="Disordered" evidence="5">
    <location>
        <begin position="1111"/>
        <end position="1194"/>
    </location>
</feature>
<feature type="non-terminal residue" evidence="8">
    <location>
        <position position="1572"/>
    </location>
</feature>
<evidence type="ECO:0008006" key="9">
    <source>
        <dbReference type="Google" id="ProtNLM"/>
    </source>
</evidence>
<reference evidence="8" key="1">
    <citation type="submission" date="2015-11" db="EMBL/GenBank/DDBJ databases">
        <title>De novo transcriptome assembly of four potential Pierce s Disease insect vectors from Arizona vineyards.</title>
        <authorList>
            <person name="Tassone E.E."/>
        </authorList>
    </citation>
    <scope>NUCLEOTIDE SEQUENCE</scope>
</reference>
<feature type="region of interest" description="Disordered" evidence="5">
    <location>
        <begin position="101"/>
        <end position="175"/>
    </location>
</feature>
<dbReference type="InterPro" id="IPR036859">
    <property type="entry name" value="CAP-Gly_dom_sf"/>
</dbReference>
<feature type="compositionally biased region" description="Low complexity" evidence="5">
    <location>
        <begin position="1256"/>
        <end position="1267"/>
    </location>
</feature>
<feature type="region of interest" description="Disordered" evidence="5">
    <location>
        <begin position="1009"/>
        <end position="1055"/>
    </location>
</feature>
<evidence type="ECO:0000256" key="4">
    <source>
        <dbReference type="PROSITE-ProRule" id="PRU00322"/>
    </source>
</evidence>